<feature type="non-terminal residue" evidence="2">
    <location>
        <position position="100"/>
    </location>
</feature>
<gene>
    <name evidence="2" type="ORF">AVDCRST_MAG15-118</name>
</gene>
<protein>
    <submittedName>
        <fullName evidence="2">Chorismate mutase I</fullName>
        <ecNumber evidence="2">5.4.99.5</ecNumber>
    </submittedName>
</protein>
<feature type="region of interest" description="Disordered" evidence="1">
    <location>
        <begin position="1"/>
        <end position="100"/>
    </location>
</feature>
<feature type="non-terminal residue" evidence="2">
    <location>
        <position position="1"/>
    </location>
</feature>
<name>A0A6J4NEX0_9RHOB</name>
<dbReference type="EC" id="5.4.99.5" evidence="2"/>
<sequence>DPGRSRPSGCRDPARAPRKHRPARCDPGLHARGAVQAHAGRGPAQGRPRAPPFGPQPGGAADRPPDGAVREGRSRPRVRAEVPGLRDPGSHQAPRTSPSL</sequence>
<evidence type="ECO:0000256" key="1">
    <source>
        <dbReference type="SAM" id="MobiDB-lite"/>
    </source>
</evidence>
<keyword evidence="2" id="KW-0413">Isomerase</keyword>
<reference evidence="2" key="1">
    <citation type="submission" date="2020-02" db="EMBL/GenBank/DDBJ databases">
        <authorList>
            <person name="Meier V. D."/>
        </authorList>
    </citation>
    <scope>NUCLEOTIDE SEQUENCE</scope>
    <source>
        <strain evidence="2">AVDCRST_MAG15</strain>
    </source>
</reference>
<dbReference type="EMBL" id="CADCUU010000002">
    <property type="protein sequence ID" value="CAA9382605.1"/>
    <property type="molecule type" value="Genomic_DNA"/>
</dbReference>
<accession>A0A6J4NEX0</accession>
<feature type="compositionally biased region" description="Basic and acidic residues" evidence="1">
    <location>
        <begin position="63"/>
        <end position="80"/>
    </location>
</feature>
<proteinExistence type="predicted"/>
<organism evidence="2">
    <name type="scientific">uncultured Rubellimicrobium sp</name>
    <dbReference type="NCBI Taxonomy" id="543078"/>
    <lineage>
        <taxon>Bacteria</taxon>
        <taxon>Pseudomonadati</taxon>
        <taxon>Pseudomonadota</taxon>
        <taxon>Alphaproteobacteria</taxon>
        <taxon>Rhodobacterales</taxon>
        <taxon>Roseobacteraceae</taxon>
        <taxon>Rubellimicrobium</taxon>
        <taxon>environmental samples</taxon>
    </lineage>
</organism>
<dbReference type="AlphaFoldDB" id="A0A6J4NEX0"/>
<feature type="compositionally biased region" description="Low complexity" evidence="1">
    <location>
        <begin position="36"/>
        <end position="48"/>
    </location>
</feature>
<evidence type="ECO:0000313" key="2">
    <source>
        <dbReference type="EMBL" id="CAA9382605.1"/>
    </source>
</evidence>
<dbReference type="GO" id="GO:0004106">
    <property type="term" value="F:chorismate mutase activity"/>
    <property type="evidence" value="ECO:0007669"/>
    <property type="project" value="UniProtKB-EC"/>
</dbReference>